<name>F0WFG0_9STRA</name>
<gene>
    <name evidence="1" type="primary">AlNc14C82G5349</name>
    <name evidence="1" type="ORF">ALNC14_060850</name>
</gene>
<dbReference type="AlphaFoldDB" id="F0WFG0"/>
<reference evidence="1" key="2">
    <citation type="submission" date="2011-02" db="EMBL/GenBank/DDBJ databases">
        <authorList>
            <person name="MacLean D."/>
        </authorList>
    </citation>
    <scope>NUCLEOTIDE SEQUENCE</scope>
</reference>
<accession>F0WFG0</accession>
<dbReference type="HOGENOM" id="CLU_2311399_0_0_1"/>
<sequence length="100" mass="11899">MKHPTFVLRSYRYLEHNLSHDSILRKTIVLFSRIDHLDASPRTLIGIKTWTWYINTVCRFNLPFTFSHRNLKLTLDGNGMIFSQRKVRAERLFHILRNGG</sequence>
<evidence type="ECO:0000313" key="1">
    <source>
        <dbReference type="EMBL" id="CCA19942.1"/>
    </source>
</evidence>
<dbReference type="EMBL" id="FR824127">
    <property type="protein sequence ID" value="CCA19942.1"/>
    <property type="molecule type" value="Genomic_DNA"/>
</dbReference>
<protein>
    <submittedName>
        <fullName evidence="1">AlNc14C82G5349 protein</fullName>
    </submittedName>
</protein>
<proteinExistence type="predicted"/>
<reference evidence="1" key="1">
    <citation type="journal article" date="2011" name="PLoS Biol.">
        <title>Gene gain and loss during evolution of obligate parasitism in the white rust pathogen of Arabidopsis thaliana.</title>
        <authorList>
            <person name="Kemen E."/>
            <person name="Gardiner A."/>
            <person name="Schultz-Larsen T."/>
            <person name="Kemen A.C."/>
            <person name="Balmuth A.L."/>
            <person name="Robert-Seilaniantz A."/>
            <person name="Bailey K."/>
            <person name="Holub E."/>
            <person name="Studholme D.J."/>
            <person name="Maclean D."/>
            <person name="Jones J.D."/>
        </authorList>
    </citation>
    <scope>NUCLEOTIDE SEQUENCE</scope>
</reference>
<organism evidence="1">
    <name type="scientific">Albugo laibachii Nc14</name>
    <dbReference type="NCBI Taxonomy" id="890382"/>
    <lineage>
        <taxon>Eukaryota</taxon>
        <taxon>Sar</taxon>
        <taxon>Stramenopiles</taxon>
        <taxon>Oomycota</taxon>
        <taxon>Peronosporomycetes</taxon>
        <taxon>Albuginales</taxon>
        <taxon>Albuginaceae</taxon>
        <taxon>Albugo</taxon>
    </lineage>
</organism>